<dbReference type="AlphaFoldDB" id="A0A366EK14"/>
<dbReference type="Gene3D" id="3.40.50.2000">
    <property type="entry name" value="Glycogen Phosphorylase B"/>
    <property type="match status" value="2"/>
</dbReference>
<sequence length="365" mass="41412">MKVLLLAPANNVHTKKWLDYYNSIGIEVMNISLENHKDSSEHIPWENVSRVYLNLKLNHKISYLFTVSRLKKIIRNYKPDLIHSHYASSYGLIGALTGFSPYILSVWGSDIYDFPKRNVMNRIILQYALRKANYICSTSPALEQETKKYIDANKPLAITPFGVDTTQFKPNPTNKIEGQFRIGIAKGMEPKYGIEYLLKGFKLFLNTLGSERQFVRLRLAGDGPYIAKYKKLTEDLEISENVEFLGRIAHEDVPDFISSLHIFVISSLIESFGVSAVEAQACGVPVVATNVGGLPEVVLDGETGYLIPSKNPAALAEKLLYLYKDSSEREKLGKNGREHVINHYDWEENSKRMIDLYNEIVKVES</sequence>
<reference evidence="3 4" key="1">
    <citation type="submission" date="2018-06" db="EMBL/GenBank/DDBJ databases">
        <title>Freshwater and sediment microbial communities from various areas in North America, analyzing microbe dynamics in response to fracking.</title>
        <authorList>
            <person name="Lamendella R."/>
        </authorList>
    </citation>
    <scope>NUCLEOTIDE SEQUENCE [LARGE SCALE GENOMIC DNA]</scope>
    <source>
        <strain evidence="3 4">97B</strain>
    </source>
</reference>
<dbReference type="OrthoDB" id="158463at2"/>
<dbReference type="InterPro" id="IPR001296">
    <property type="entry name" value="Glyco_trans_1"/>
</dbReference>
<gene>
    <name evidence="3" type="ORF">DET59_11247</name>
</gene>
<evidence type="ECO:0000259" key="2">
    <source>
        <dbReference type="Pfam" id="PF13477"/>
    </source>
</evidence>
<accession>A0A366EK14</accession>
<name>A0A366EK14_9BACI</name>
<dbReference type="PANTHER" id="PTHR45947:SF3">
    <property type="entry name" value="SULFOQUINOVOSYL TRANSFERASE SQD2"/>
    <property type="match status" value="1"/>
</dbReference>
<organism evidence="3 4">
    <name type="scientific">Rossellomorea aquimaris</name>
    <dbReference type="NCBI Taxonomy" id="189382"/>
    <lineage>
        <taxon>Bacteria</taxon>
        <taxon>Bacillati</taxon>
        <taxon>Bacillota</taxon>
        <taxon>Bacilli</taxon>
        <taxon>Bacillales</taxon>
        <taxon>Bacillaceae</taxon>
        <taxon>Rossellomorea</taxon>
    </lineage>
</organism>
<dbReference type="Pfam" id="PF13477">
    <property type="entry name" value="Glyco_trans_4_2"/>
    <property type="match status" value="1"/>
</dbReference>
<feature type="domain" description="Glycosyltransferase subfamily 4-like N-terminal" evidence="2">
    <location>
        <begin position="2"/>
        <end position="139"/>
    </location>
</feature>
<keyword evidence="3" id="KW-0808">Transferase</keyword>
<dbReference type="Proteomes" id="UP000252118">
    <property type="component" value="Unassembled WGS sequence"/>
</dbReference>
<dbReference type="RefSeq" id="WP_113970410.1">
    <property type="nucleotide sequence ID" value="NZ_QNRJ01000012.1"/>
</dbReference>
<evidence type="ECO:0000313" key="3">
    <source>
        <dbReference type="EMBL" id="RBP02762.1"/>
    </source>
</evidence>
<protein>
    <submittedName>
        <fullName evidence="3">Glycosyltransferase involved in cell wall biosynthesis</fullName>
    </submittedName>
</protein>
<dbReference type="EMBL" id="QNRJ01000012">
    <property type="protein sequence ID" value="RBP02762.1"/>
    <property type="molecule type" value="Genomic_DNA"/>
</dbReference>
<dbReference type="GO" id="GO:0016757">
    <property type="term" value="F:glycosyltransferase activity"/>
    <property type="evidence" value="ECO:0007669"/>
    <property type="project" value="InterPro"/>
</dbReference>
<comment type="caution">
    <text evidence="3">The sequence shown here is derived from an EMBL/GenBank/DDBJ whole genome shotgun (WGS) entry which is preliminary data.</text>
</comment>
<evidence type="ECO:0000259" key="1">
    <source>
        <dbReference type="Pfam" id="PF00534"/>
    </source>
</evidence>
<feature type="domain" description="Glycosyl transferase family 1" evidence="1">
    <location>
        <begin position="169"/>
        <end position="338"/>
    </location>
</feature>
<dbReference type="InterPro" id="IPR028098">
    <property type="entry name" value="Glyco_trans_4-like_N"/>
</dbReference>
<evidence type="ECO:0000313" key="4">
    <source>
        <dbReference type="Proteomes" id="UP000252118"/>
    </source>
</evidence>
<dbReference type="InterPro" id="IPR050194">
    <property type="entry name" value="Glycosyltransferase_grp1"/>
</dbReference>
<dbReference type="Pfam" id="PF00534">
    <property type="entry name" value="Glycos_transf_1"/>
    <property type="match status" value="1"/>
</dbReference>
<dbReference type="SUPFAM" id="SSF53756">
    <property type="entry name" value="UDP-Glycosyltransferase/glycogen phosphorylase"/>
    <property type="match status" value="1"/>
</dbReference>
<proteinExistence type="predicted"/>
<dbReference type="PANTHER" id="PTHR45947">
    <property type="entry name" value="SULFOQUINOVOSYL TRANSFERASE SQD2"/>
    <property type="match status" value="1"/>
</dbReference>